<evidence type="ECO:0000256" key="1">
    <source>
        <dbReference type="ARBA" id="ARBA00022553"/>
    </source>
</evidence>
<sequence length="222" mass="25088">MVNILMADDHAIVRYGTIALIKELFEDVSVSEAANFDETLHLIEERPFDLLVLDINIPGGNSFQMIDVLRLRQPNLKILIFTAYDEHLYGFRYLQAGADGFLMKNSDEQEIKYAIRSVLNNEKYFGPSVKAYLLDKIHQKKQEVSNPLLTLSNRETEVVRLLIQGNGIAEIARLLHLQISTVSTYKVRIFQKLNVRNIVELVERFNLYNGMGAGTAGTASAG</sequence>
<dbReference type="EMBL" id="SODV01000001">
    <property type="protein sequence ID" value="TDX01933.1"/>
    <property type="molecule type" value="Genomic_DNA"/>
</dbReference>
<evidence type="ECO:0000259" key="6">
    <source>
        <dbReference type="PROSITE" id="PS50043"/>
    </source>
</evidence>
<dbReference type="Pfam" id="PF00196">
    <property type="entry name" value="GerE"/>
    <property type="match status" value="1"/>
</dbReference>
<dbReference type="InterPro" id="IPR016032">
    <property type="entry name" value="Sig_transdc_resp-reg_C-effctor"/>
</dbReference>
<name>A0A4V3GM44_9BACT</name>
<keyword evidence="2" id="KW-0805">Transcription regulation</keyword>
<evidence type="ECO:0000256" key="3">
    <source>
        <dbReference type="ARBA" id="ARBA00023125"/>
    </source>
</evidence>
<proteinExistence type="predicted"/>
<evidence type="ECO:0000313" key="9">
    <source>
        <dbReference type="Proteomes" id="UP000294498"/>
    </source>
</evidence>
<dbReference type="CDD" id="cd17535">
    <property type="entry name" value="REC_NarL-like"/>
    <property type="match status" value="1"/>
</dbReference>
<evidence type="ECO:0000256" key="5">
    <source>
        <dbReference type="PROSITE-ProRule" id="PRU00169"/>
    </source>
</evidence>
<dbReference type="CDD" id="cd06170">
    <property type="entry name" value="LuxR_C_like"/>
    <property type="match status" value="1"/>
</dbReference>
<evidence type="ECO:0000259" key="7">
    <source>
        <dbReference type="PROSITE" id="PS50110"/>
    </source>
</evidence>
<dbReference type="GO" id="GO:0006355">
    <property type="term" value="P:regulation of DNA-templated transcription"/>
    <property type="evidence" value="ECO:0007669"/>
    <property type="project" value="InterPro"/>
</dbReference>
<reference evidence="8 9" key="1">
    <citation type="submission" date="2019-03" db="EMBL/GenBank/DDBJ databases">
        <title>Genomic Encyclopedia of Type Strains, Phase IV (KMG-IV): sequencing the most valuable type-strain genomes for metagenomic binning, comparative biology and taxonomic classification.</title>
        <authorList>
            <person name="Goeker M."/>
        </authorList>
    </citation>
    <scope>NUCLEOTIDE SEQUENCE [LARGE SCALE GENOMIC DNA]</scope>
    <source>
        <strain evidence="8 9">DSM 100059</strain>
    </source>
</reference>
<keyword evidence="1 5" id="KW-0597">Phosphoprotein</keyword>
<dbReference type="OrthoDB" id="1013073at2"/>
<keyword evidence="3" id="KW-0238">DNA-binding</keyword>
<dbReference type="SUPFAM" id="SSF52172">
    <property type="entry name" value="CheY-like"/>
    <property type="match status" value="1"/>
</dbReference>
<comment type="caution">
    <text evidence="8">The sequence shown here is derived from an EMBL/GenBank/DDBJ whole genome shotgun (WGS) entry which is preliminary data.</text>
</comment>
<keyword evidence="9" id="KW-1185">Reference proteome</keyword>
<evidence type="ECO:0000313" key="8">
    <source>
        <dbReference type="EMBL" id="TDX01933.1"/>
    </source>
</evidence>
<dbReference type="SMART" id="SM00421">
    <property type="entry name" value="HTH_LUXR"/>
    <property type="match status" value="1"/>
</dbReference>
<evidence type="ECO:0000256" key="2">
    <source>
        <dbReference type="ARBA" id="ARBA00023015"/>
    </source>
</evidence>
<dbReference type="PROSITE" id="PS50043">
    <property type="entry name" value="HTH_LUXR_2"/>
    <property type="match status" value="1"/>
</dbReference>
<dbReference type="InterPro" id="IPR011006">
    <property type="entry name" value="CheY-like_superfamily"/>
</dbReference>
<evidence type="ECO:0000256" key="4">
    <source>
        <dbReference type="ARBA" id="ARBA00023163"/>
    </source>
</evidence>
<dbReference type="PRINTS" id="PR00038">
    <property type="entry name" value="HTHLUXR"/>
</dbReference>
<dbReference type="Gene3D" id="3.40.50.2300">
    <property type="match status" value="1"/>
</dbReference>
<organism evidence="8 9">
    <name type="scientific">Dinghuibacter silviterrae</name>
    <dbReference type="NCBI Taxonomy" id="1539049"/>
    <lineage>
        <taxon>Bacteria</taxon>
        <taxon>Pseudomonadati</taxon>
        <taxon>Bacteroidota</taxon>
        <taxon>Chitinophagia</taxon>
        <taxon>Chitinophagales</taxon>
        <taxon>Chitinophagaceae</taxon>
        <taxon>Dinghuibacter</taxon>
    </lineage>
</organism>
<dbReference type="GO" id="GO:0003677">
    <property type="term" value="F:DNA binding"/>
    <property type="evidence" value="ECO:0007669"/>
    <property type="project" value="UniProtKB-KW"/>
</dbReference>
<dbReference type="SUPFAM" id="SSF46894">
    <property type="entry name" value="C-terminal effector domain of the bipartite response regulators"/>
    <property type="match status" value="1"/>
</dbReference>
<feature type="domain" description="Response regulatory" evidence="7">
    <location>
        <begin position="3"/>
        <end position="119"/>
    </location>
</feature>
<accession>A0A4V3GM44</accession>
<dbReference type="RefSeq" id="WP_133994568.1">
    <property type="nucleotide sequence ID" value="NZ_SODV01000001.1"/>
</dbReference>
<dbReference type="PROSITE" id="PS50110">
    <property type="entry name" value="RESPONSE_REGULATORY"/>
    <property type="match status" value="1"/>
</dbReference>
<gene>
    <name evidence="8" type="ORF">EDB95_2980</name>
</gene>
<dbReference type="InterPro" id="IPR001789">
    <property type="entry name" value="Sig_transdc_resp-reg_receiver"/>
</dbReference>
<dbReference type="InterPro" id="IPR000792">
    <property type="entry name" value="Tscrpt_reg_LuxR_C"/>
</dbReference>
<keyword evidence="4" id="KW-0804">Transcription</keyword>
<feature type="modified residue" description="4-aspartylphosphate" evidence="5">
    <location>
        <position position="54"/>
    </location>
</feature>
<dbReference type="PANTHER" id="PTHR43214:SF41">
    <property type="entry name" value="NITRATE_NITRITE RESPONSE REGULATOR PROTEIN NARP"/>
    <property type="match status" value="1"/>
</dbReference>
<feature type="domain" description="HTH luxR-type" evidence="6">
    <location>
        <begin position="144"/>
        <end position="209"/>
    </location>
</feature>
<dbReference type="SMART" id="SM00448">
    <property type="entry name" value="REC"/>
    <property type="match status" value="1"/>
</dbReference>
<dbReference type="InterPro" id="IPR058245">
    <property type="entry name" value="NreC/VraR/RcsB-like_REC"/>
</dbReference>
<dbReference type="Pfam" id="PF00072">
    <property type="entry name" value="Response_reg"/>
    <property type="match status" value="1"/>
</dbReference>
<dbReference type="GO" id="GO:0000160">
    <property type="term" value="P:phosphorelay signal transduction system"/>
    <property type="evidence" value="ECO:0007669"/>
    <property type="project" value="InterPro"/>
</dbReference>
<dbReference type="InterPro" id="IPR039420">
    <property type="entry name" value="WalR-like"/>
</dbReference>
<dbReference type="Proteomes" id="UP000294498">
    <property type="component" value="Unassembled WGS sequence"/>
</dbReference>
<protein>
    <submittedName>
        <fullName evidence="8">LuxR family two component transcriptional regulator</fullName>
    </submittedName>
</protein>
<dbReference type="PANTHER" id="PTHR43214">
    <property type="entry name" value="TWO-COMPONENT RESPONSE REGULATOR"/>
    <property type="match status" value="1"/>
</dbReference>
<dbReference type="AlphaFoldDB" id="A0A4V3GM44"/>